<dbReference type="AlphaFoldDB" id="A0A0D9XKY1"/>
<dbReference type="HOGENOM" id="CLU_048204_0_0_1"/>
<keyword evidence="3" id="KW-1185">Reference proteome</keyword>
<dbReference type="eggNOG" id="KOG4529">
    <property type="taxonomic scope" value="Eukaryota"/>
</dbReference>
<evidence type="ECO:0000313" key="3">
    <source>
        <dbReference type="Proteomes" id="UP000032180"/>
    </source>
</evidence>
<dbReference type="Proteomes" id="UP000032180">
    <property type="component" value="Chromosome 10"/>
</dbReference>
<name>A0A0D9XKY1_9ORYZ</name>
<evidence type="ECO:0008006" key="4">
    <source>
        <dbReference type="Google" id="ProtNLM"/>
    </source>
</evidence>
<accession>A0A0D9XKY1</accession>
<dbReference type="Gramene" id="LPERR10G10550.1">
    <property type="protein sequence ID" value="LPERR10G10550.1"/>
    <property type="gene ID" value="LPERR10G10550"/>
</dbReference>
<evidence type="ECO:0000256" key="1">
    <source>
        <dbReference type="SAM" id="MobiDB-lite"/>
    </source>
</evidence>
<evidence type="ECO:0000313" key="2">
    <source>
        <dbReference type="EnsemblPlants" id="LPERR10G10550.1"/>
    </source>
</evidence>
<reference evidence="3" key="2">
    <citation type="submission" date="2013-12" db="EMBL/GenBank/DDBJ databases">
        <authorList>
            <person name="Yu Y."/>
            <person name="Lee S."/>
            <person name="de Baynast K."/>
            <person name="Wissotski M."/>
            <person name="Liu L."/>
            <person name="Talag J."/>
            <person name="Goicoechea J."/>
            <person name="Angelova A."/>
            <person name="Jetty R."/>
            <person name="Kudrna D."/>
            <person name="Golser W."/>
            <person name="Rivera L."/>
            <person name="Zhang J."/>
            <person name="Wing R."/>
        </authorList>
    </citation>
    <scope>NUCLEOTIDE SEQUENCE</scope>
</reference>
<dbReference type="PANTHER" id="PTHR13379:SF0">
    <property type="entry name" value="UPF0415 PROTEIN C7ORF25"/>
    <property type="match status" value="1"/>
</dbReference>
<feature type="region of interest" description="Disordered" evidence="1">
    <location>
        <begin position="56"/>
        <end position="77"/>
    </location>
</feature>
<proteinExistence type="predicted"/>
<dbReference type="PANTHER" id="PTHR13379">
    <property type="entry name" value="UNCHARACTERIZED DUF1308"/>
    <property type="match status" value="1"/>
</dbReference>
<reference evidence="2 3" key="1">
    <citation type="submission" date="2012-08" db="EMBL/GenBank/DDBJ databases">
        <title>Oryza genome evolution.</title>
        <authorList>
            <person name="Wing R.A."/>
        </authorList>
    </citation>
    <scope>NUCLEOTIDE SEQUENCE</scope>
</reference>
<organism evidence="2 3">
    <name type="scientific">Leersia perrieri</name>
    <dbReference type="NCBI Taxonomy" id="77586"/>
    <lineage>
        <taxon>Eukaryota</taxon>
        <taxon>Viridiplantae</taxon>
        <taxon>Streptophyta</taxon>
        <taxon>Embryophyta</taxon>
        <taxon>Tracheophyta</taxon>
        <taxon>Spermatophyta</taxon>
        <taxon>Magnoliopsida</taxon>
        <taxon>Liliopsida</taxon>
        <taxon>Poales</taxon>
        <taxon>Poaceae</taxon>
        <taxon>BOP clade</taxon>
        <taxon>Oryzoideae</taxon>
        <taxon>Oryzeae</taxon>
        <taxon>Oryzinae</taxon>
        <taxon>Leersia</taxon>
    </lineage>
</organism>
<dbReference type="STRING" id="77586.A0A0D9XKY1"/>
<sequence>MAAAPDSGELELEHACARCRELHDRIAGNPSLPRHHPALGSLLRLVAAELRFLDSRRRRREDPDPTTAPAPPPPLSTNLPHLEALHLLLSHPAVRCPSRLAPLRGVDFACAFRSRPAWAILSARNPSSLAWAAAAADGVRARVAAVMESAREAPPATRPEKLLLVFARGVGADPARGLVEEFGAVEIDLLADFVGDADDGDEEGWVSVRFSPSEDMRRFRAFEIDVAECDGNVLSPPPATTLPPSLEMEVEESGVNLDGGFSIFMGKMRMGSRELVNLDTTALVAIVSGISNGGVGKLMSIPESETRARFKCNYKFVMDQAHSELQSPVLVELGNAVDGKKWLFQTVLQPE</sequence>
<feature type="compositionally biased region" description="Pro residues" evidence="1">
    <location>
        <begin position="66"/>
        <end position="75"/>
    </location>
</feature>
<dbReference type="EnsemblPlants" id="LPERR10G10550.1">
    <property type="protein sequence ID" value="LPERR10G10550.1"/>
    <property type="gene ID" value="LPERR10G10550"/>
</dbReference>
<reference evidence="2" key="3">
    <citation type="submission" date="2015-04" db="UniProtKB">
        <authorList>
            <consortium name="EnsemblPlants"/>
        </authorList>
    </citation>
    <scope>IDENTIFICATION</scope>
</reference>
<protein>
    <recommendedName>
        <fullName evidence="4">DUF1308 domain-containing protein</fullName>
    </recommendedName>
</protein>